<dbReference type="EMBL" id="CAJOBH010285159">
    <property type="protein sequence ID" value="CAF5174252.1"/>
    <property type="molecule type" value="Genomic_DNA"/>
</dbReference>
<dbReference type="AlphaFoldDB" id="A0A8S3H041"/>
<feature type="non-terminal residue" evidence="1">
    <location>
        <position position="1"/>
    </location>
</feature>
<gene>
    <name evidence="1" type="ORF">BYL167_LOCUS77917</name>
</gene>
<name>A0A8S3H041_9BILA</name>
<evidence type="ECO:0000313" key="1">
    <source>
        <dbReference type="EMBL" id="CAF5174252.1"/>
    </source>
</evidence>
<organism evidence="1 2">
    <name type="scientific">Rotaria magnacalcarata</name>
    <dbReference type="NCBI Taxonomy" id="392030"/>
    <lineage>
        <taxon>Eukaryota</taxon>
        <taxon>Metazoa</taxon>
        <taxon>Spiralia</taxon>
        <taxon>Gnathifera</taxon>
        <taxon>Rotifera</taxon>
        <taxon>Eurotatoria</taxon>
        <taxon>Bdelloidea</taxon>
        <taxon>Philodinida</taxon>
        <taxon>Philodinidae</taxon>
        <taxon>Rotaria</taxon>
    </lineage>
</organism>
<dbReference type="SUPFAM" id="SSF56399">
    <property type="entry name" value="ADP-ribosylation"/>
    <property type="match status" value="1"/>
</dbReference>
<comment type="caution">
    <text evidence="1">The sequence shown here is derived from an EMBL/GenBank/DDBJ whole genome shotgun (WGS) entry which is preliminary data.</text>
</comment>
<evidence type="ECO:0000313" key="2">
    <source>
        <dbReference type="Proteomes" id="UP000681967"/>
    </source>
</evidence>
<proteinExistence type="predicted"/>
<dbReference type="Proteomes" id="UP000681967">
    <property type="component" value="Unassembled WGS sequence"/>
</dbReference>
<dbReference type="Gene3D" id="3.90.176.10">
    <property type="entry name" value="Toxin ADP-ribosyltransferase, Chain A, domain 1"/>
    <property type="match status" value="1"/>
</dbReference>
<sequence length="105" mass="12207">MKPTKRRDTIRVLFDIQCDLEQLDKNTIFADISEFSQYPREEEVLFDLNACFVIESIEELGSLQIIKMNLSNEAEKITKDYLELTQNETGEINVSIIFGRLLCDL</sequence>
<accession>A0A8S3H041</accession>
<feature type="non-terminal residue" evidence="1">
    <location>
        <position position="105"/>
    </location>
</feature>
<reference evidence="1" key="1">
    <citation type="submission" date="2021-02" db="EMBL/GenBank/DDBJ databases">
        <authorList>
            <person name="Nowell W R."/>
        </authorList>
    </citation>
    <scope>NUCLEOTIDE SEQUENCE</scope>
</reference>
<protein>
    <submittedName>
        <fullName evidence="1">Uncharacterized protein</fullName>
    </submittedName>
</protein>